<evidence type="ECO:0000256" key="1">
    <source>
        <dbReference type="SAM" id="Phobius"/>
    </source>
</evidence>
<feature type="transmembrane region" description="Helical" evidence="1">
    <location>
        <begin position="378"/>
        <end position="399"/>
    </location>
</feature>
<sequence>MVYKSIILAIEGGNVERVSFRSNKSFVFCIVLFFSIFCSFNFFPFITAEVQPVIGVFILLYGVVYFSTTLKINYPSLFILIFCLALLPSLVLGISVKAVNGVSYLFYLIGPAIFCYFYKYFYLLTRSHLKFFIFIFFIISLLQALSPETINSIINPYFEMLIKRARFGFYGDMRGVGILYSEPAHAAKYIFVLTVLLISFKLTPFFFSEPNSGETKSSFWLALMLFICILLNKSASLYGTYVLLMFFYLFFYVIKPTPIRLIIILSSIPVLAGLLYIGALLELYTYLPERLASLVSSYNSVKDNFTLNDLQYFGSIRLISVIAGYAGPFIQPLGVGIGNGGTEIFNIMQVVGFDLNSINFLTKQDVEFLKPNAYGAQIAIEAGVLGLLAIIVFLIYFLFCIRVKTKIECFYSSLLALSLFQILFFSTTTVTAPWMTLALSLYSLKRLKS</sequence>
<feature type="transmembrane region" description="Helical" evidence="1">
    <location>
        <begin position="102"/>
        <end position="122"/>
    </location>
</feature>
<feature type="transmembrane region" description="Helical" evidence="1">
    <location>
        <begin position="419"/>
        <end position="444"/>
    </location>
</feature>
<gene>
    <name evidence="2" type="primary">orf4</name>
</gene>
<reference evidence="2" key="1">
    <citation type="submission" date="2018-05" db="EMBL/GenBank/DDBJ databases">
        <authorList>
            <person name="Lanie J.A."/>
            <person name="Ng W.-L."/>
            <person name="Kazmierczak K.M."/>
            <person name="Andrzejewski T.M."/>
            <person name="Davidsen T.M."/>
            <person name="Wayne K.J."/>
            <person name="Tettelin H."/>
            <person name="Glass J.I."/>
            <person name="Rusch D."/>
            <person name="Podicherti R."/>
            <person name="Tsui H.-C.T."/>
            <person name="Winkler M.E."/>
        </authorList>
    </citation>
    <scope>NUCLEOTIDE SEQUENCE</scope>
    <source>
        <strain evidence="2">O14_G3537</strain>
    </source>
</reference>
<feature type="transmembrane region" description="Helical" evidence="1">
    <location>
        <begin position="219"/>
        <end position="252"/>
    </location>
</feature>
<feature type="transmembrane region" description="Helical" evidence="1">
    <location>
        <begin position="258"/>
        <end position="281"/>
    </location>
</feature>
<keyword evidence="1" id="KW-1133">Transmembrane helix</keyword>
<organism evidence="2">
    <name type="scientific">Citrobacter werkmanii</name>
    <dbReference type="NCBI Taxonomy" id="67827"/>
    <lineage>
        <taxon>Bacteria</taxon>
        <taxon>Pseudomonadati</taxon>
        <taxon>Pseudomonadota</taxon>
        <taxon>Gammaproteobacteria</taxon>
        <taxon>Enterobacterales</taxon>
        <taxon>Enterobacteriaceae</taxon>
        <taxon>Citrobacter</taxon>
        <taxon>Citrobacter freundii complex</taxon>
    </lineage>
</organism>
<keyword evidence="1" id="KW-0812">Transmembrane</keyword>
<feature type="transmembrane region" description="Helical" evidence="1">
    <location>
        <begin position="77"/>
        <end position="96"/>
    </location>
</feature>
<feature type="transmembrane region" description="Helical" evidence="1">
    <location>
        <begin position="129"/>
        <end position="146"/>
    </location>
</feature>
<dbReference type="EMBL" id="MH325893">
    <property type="protein sequence ID" value="AWU66643.1"/>
    <property type="molecule type" value="Genomic_DNA"/>
</dbReference>
<evidence type="ECO:0000313" key="2">
    <source>
        <dbReference type="EMBL" id="AWU66643.1"/>
    </source>
</evidence>
<name>A0A2Z4C084_9ENTR</name>
<proteinExistence type="predicted"/>
<keyword evidence="1" id="KW-0472">Membrane</keyword>
<dbReference type="AlphaFoldDB" id="A0A2Z4C084"/>
<accession>A0A2Z4C084</accession>
<protein>
    <submittedName>
        <fullName evidence="2">Uncharacterized protein</fullName>
    </submittedName>
</protein>
<feature type="transmembrane region" description="Helical" evidence="1">
    <location>
        <begin position="26"/>
        <end position="46"/>
    </location>
</feature>